<gene>
    <name evidence="1" type="ORF">SDC9_202542</name>
</gene>
<evidence type="ECO:0000313" key="1">
    <source>
        <dbReference type="EMBL" id="MPN54864.1"/>
    </source>
</evidence>
<organism evidence="1">
    <name type="scientific">bioreactor metagenome</name>
    <dbReference type="NCBI Taxonomy" id="1076179"/>
    <lineage>
        <taxon>unclassified sequences</taxon>
        <taxon>metagenomes</taxon>
        <taxon>ecological metagenomes</taxon>
    </lineage>
</organism>
<comment type="caution">
    <text evidence="1">The sequence shown here is derived from an EMBL/GenBank/DDBJ whole genome shotgun (WGS) entry which is preliminary data.</text>
</comment>
<sequence length="87" mass="9547">MCRLVDYWRLKLWGRSKGLRAKCIAAEATAAAVGAHDRDADLLRHWTIGSEGYGLCSGFACVIGAEVRIGRQRGRQAFHGQACQSLQ</sequence>
<reference evidence="1" key="1">
    <citation type="submission" date="2019-08" db="EMBL/GenBank/DDBJ databases">
        <authorList>
            <person name="Kucharzyk K."/>
            <person name="Murdoch R.W."/>
            <person name="Higgins S."/>
            <person name="Loffler F."/>
        </authorList>
    </citation>
    <scope>NUCLEOTIDE SEQUENCE</scope>
</reference>
<accession>A0A645J305</accession>
<name>A0A645J305_9ZZZZ</name>
<dbReference type="AlphaFoldDB" id="A0A645J305"/>
<proteinExistence type="predicted"/>
<dbReference type="EMBL" id="VSSQ01123518">
    <property type="protein sequence ID" value="MPN54864.1"/>
    <property type="molecule type" value="Genomic_DNA"/>
</dbReference>
<protein>
    <submittedName>
        <fullName evidence="1">Uncharacterized protein</fullName>
    </submittedName>
</protein>